<organism evidence="11 12">
    <name type="scientific">Hibiscus syriacus</name>
    <name type="common">Rose of Sharon</name>
    <dbReference type="NCBI Taxonomy" id="106335"/>
    <lineage>
        <taxon>Eukaryota</taxon>
        <taxon>Viridiplantae</taxon>
        <taxon>Streptophyta</taxon>
        <taxon>Embryophyta</taxon>
        <taxon>Tracheophyta</taxon>
        <taxon>Spermatophyta</taxon>
        <taxon>Magnoliopsida</taxon>
        <taxon>eudicotyledons</taxon>
        <taxon>Gunneridae</taxon>
        <taxon>Pentapetalae</taxon>
        <taxon>rosids</taxon>
        <taxon>malvids</taxon>
        <taxon>Malvales</taxon>
        <taxon>Malvaceae</taxon>
        <taxon>Malvoideae</taxon>
        <taxon>Hibiscus</taxon>
    </lineage>
</organism>
<comment type="similarity">
    <text evidence="2">Belongs to the aromatic acid exporter (TC 2.A.85) family.</text>
</comment>
<dbReference type="GO" id="GO:0034220">
    <property type="term" value="P:monoatomic ion transmembrane transport"/>
    <property type="evidence" value="ECO:0007669"/>
    <property type="project" value="UniProtKB-KW"/>
</dbReference>
<evidence type="ECO:0000256" key="6">
    <source>
        <dbReference type="ARBA" id="ARBA00023065"/>
    </source>
</evidence>
<dbReference type="AlphaFoldDB" id="A0A6A3B214"/>
<evidence type="ECO:0000256" key="9">
    <source>
        <dbReference type="SAM" id="MobiDB-lite"/>
    </source>
</evidence>
<sequence length="488" mass="53771">MKMAHGTETLEGVEWRIRVADGSSEALVPDTGLARKAWLGLKGLIRRLALKVWMFMKRAWDVGANDPRKVIHCMKVGLALALVSLFYFIRPLYHGVGGNAMWALMTVVLVFETTVGATVYKCINRVFATFLAGFLAVGVHWLASRSGETLEPYVVGASVFLLASAATFSRLIPSVKSLFDYGAMVFILTFSFVVVSGYRVDKLFEFAHNRISTIIIGTSLCIIVIMLVCPIWSGQELHSLIVRNMDKLADSLDGCLTQYFNQSGECTKLQGYKCVLSSKASEESMANFARWEPSHGKFNFRHPWKQYVKIGSSMRSCAYCIEALNGCISSENQAAKLIKKHFSKGCLKVSSCSSNALRELAETVKTMKKSSTIDLLVGEMNSAVQELQNDLKSPPLLPKRSPVSENKTSEAACSEATPTVPLMDIIQVVTLSSLLIEISGRIEALVDDVEELAKRAEFGINDDKCKQSEMAVSDEEKTEGIVKALQKV</sequence>
<keyword evidence="8" id="KW-0407">Ion channel</keyword>
<gene>
    <name evidence="11" type="ORF">F3Y22_tig00110319pilonHSYRG00299</name>
</gene>
<evidence type="ECO:0000256" key="5">
    <source>
        <dbReference type="ARBA" id="ARBA00022989"/>
    </source>
</evidence>
<comment type="subcellular location">
    <subcellularLocation>
        <location evidence="1">Membrane</location>
        <topology evidence="1">Multi-pass membrane protein</topology>
    </subcellularLocation>
</comment>
<dbReference type="GO" id="GO:0015743">
    <property type="term" value="P:malate transport"/>
    <property type="evidence" value="ECO:0007669"/>
    <property type="project" value="InterPro"/>
</dbReference>
<dbReference type="EMBL" id="VEPZ02000927">
    <property type="protein sequence ID" value="KAE8710766.1"/>
    <property type="molecule type" value="Genomic_DNA"/>
</dbReference>
<evidence type="ECO:0000256" key="1">
    <source>
        <dbReference type="ARBA" id="ARBA00004141"/>
    </source>
</evidence>
<dbReference type="GO" id="GO:0016020">
    <property type="term" value="C:membrane"/>
    <property type="evidence" value="ECO:0007669"/>
    <property type="project" value="UniProtKB-SubCell"/>
</dbReference>
<keyword evidence="3" id="KW-0813">Transport</keyword>
<dbReference type="Proteomes" id="UP000436088">
    <property type="component" value="Unassembled WGS sequence"/>
</dbReference>
<feature type="transmembrane region" description="Helical" evidence="10">
    <location>
        <begin position="99"/>
        <end position="119"/>
    </location>
</feature>
<dbReference type="PANTHER" id="PTHR31086">
    <property type="entry name" value="ALUMINUM-ACTIVATED MALATE TRANSPORTER 10"/>
    <property type="match status" value="1"/>
</dbReference>
<reference evidence="11" key="1">
    <citation type="submission" date="2019-09" db="EMBL/GenBank/DDBJ databases">
        <title>Draft genome information of white flower Hibiscus syriacus.</title>
        <authorList>
            <person name="Kim Y.-M."/>
        </authorList>
    </citation>
    <scope>NUCLEOTIDE SEQUENCE [LARGE SCALE GENOMIC DNA]</scope>
    <source>
        <strain evidence="11">YM2019G1</strain>
    </source>
</reference>
<feature type="transmembrane region" description="Helical" evidence="10">
    <location>
        <begin position="76"/>
        <end position="93"/>
    </location>
</feature>
<accession>A0A6A3B214</accession>
<evidence type="ECO:0000256" key="10">
    <source>
        <dbReference type="SAM" id="Phobius"/>
    </source>
</evidence>
<evidence type="ECO:0000256" key="4">
    <source>
        <dbReference type="ARBA" id="ARBA00022692"/>
    </source>
</evidence>
<comment type="caution">
    <text evidence="11">The sequence shown here is derived from an EMBL/GenBank/DDBJ whole genome shotgun (WGS) entry which is preliminary data.</text>
</comment>
<feature type="transmembrane region" description="Helical" evidence="10">
    <location>
        <begin position="211"/>
        <end position="233"/>
    </location>
</feature>
<dbReference type="Pfam" id="PF11744">
    <property type="entry name" value="ALMT"/>
    <property type="match status" value="1"/>
</dbReference>
<proteinExistence type="inferred from homology"/>
<feature type="region of interest" description="Disordered" evidence="9">
    <location>
        <begin position="393"/>
        <end position="412"/>
    </location>
</feature>
<dbReference type="InterPro" id="IPR020966">
    <property type="entry name" value="ALMT"/>
</dbReference>
<keyword evidence="12" id="KW-1185">Reference proteome</keyword>
<evidence type="ECO:0000313" key="12">
    <source>
        <dbReference type="Proteomes" id="UP000436088"/>
    </source>
</evidence>
<evidence type="ECO:0000313" key="11">
    <source>
        <dbReference type="EMBL" id="KAE8710766.1"/>
    </source>
</evidence>
<feature type="transmembrane region" description="Helical" evidence="10">
    <location>
        <begin position="178"/>
        <end position="199"/>
    </location>
</feature>
<keyword evidence="7 10" id="KW-0472">Membrane</keyword>
<name>A0A6A3B214_HIBSY</name>
<protein>
    <submittedName>
        <fullName evidence="11">Aluminum-activated malate transporter 10</fullName>
    </submittedName>
</protein>
<keyword evidence="5 10" id="KW-1133">Transmembrane helix</keyword>
<feature type="transmembrane region" description="Helical" evidence="10">
    <location>
        <begin position="126"/>
        <end position="144"/>
    </location>
</feature>
<keyword evidence="6" id="KW-0406">Ion transport</keyword>
<evidence type="ECO:0000256" key="7">
    <source>
        <dbReference type="ARBA" id="ARBA00023136"/>
    </source>
</evidence>
<evidence type="ECO:0000256" key="3">
    <source>
        <dbReference type="ARBA" id="ARBA00022448"/>
    </source>
</evidence>
<evidence type="ECO:0000256" key="8">
    <source>
        <dbReference type="ARBA" id="ARBA00023303"/>
    </source>
</evidence>
<keyword evidence="4 10" id="KW-0812">Transmembrane</keyword>
<evidence type="ECO:0000256" key="2">
    <source>
        <dbReference type="ARBA" id="ARBA00007079"/>
    </source>
</evidence>